<reference evidence="1 2" key="1">
    <citation type="submission" date="2012-08" db="EMBL/GenBank/DDBJ databases">
        <title>Oryza genome evolution.</title>
        <authorList>
            <person name="Wing R.A."/>
        </authorList>
    </citation>
    <scope>NUCLEOTIDE SEQUENCE</scope>
</reference>
<dbReference type="EnsemblPlants" id="LPERR08G08590.1">
    <property type="protein sequence ID" value="LPERR08G08590.1"/>
    <property type="gene ID" value="LPERR08G08590"/>
</dbReference>
<reference evidence="2" key="2">
    <citation type="submission" date="2013-12" db="EMBL/GenBank/DDBJ databases">
        <authorList>
            <person name="Yu Y."/>
            <person name="Lee S."/>
            <person name="de Baynast K."/>
            <person name="Wissotski M."/>
            <person name="Liu L."/>
            <person name="Talag J."/>
            <person name="Goicoechea J."/>
            <person name="Angelova A."/>
            <person name="Jetty R."/>
            <person name="Kudrna D."/>
            <person name="Golser W."/>
            <person name="Rivera L."/>
            <person name="Zhang J."/>
            <person name="Wing R."/>
        </authorList>
    </citation>
    <scope>NUCLEOTIDE SEQUENCE</scope>
</reference>
<dbReference type="Proteomes" id="UP000032180">
    <property type="component" value="Chromosome 8"/>
</dbReference>
<evidence type="ECO:0000313" key="1">
    <source>
        <dbReference type="EnsemblPlants" id="LPERR08G08590.1"/>
    </source>
</evidence>
<evidence type="ECO:0000313" key="2">
    <source>
        <dbReference type="Proteomes" id="UP000032180"/>
    </source>
</evidence>
<sequence length="101" mass="11052">MAGVVAQPAVGSAECEEVLECLASLVTQKVRADTGSRGNQWELMANRPSTTSAGGYRSWRLKVVPVQGRKGRFIGHSYESNQQRTEAPVRWIFDVVSSVQS</sequence>
<dbReference type="HOGENOM" id="CLU_2295746_0_0_1"/>
<protein>
    <submittedName>
        <fullName evidence="1">Uncharacterized protein</fullName>
    </submittedName>
</protein>
<keyword evidence="2" id="KW-1185">Reference proteome</keyword>
<dbReference type="Gramene" id="LPERR08G08590.1">
    <property type="protein sequence ID" value="LPERR08G08590.1"/>
    <property type="gene ID" value="LPERR08G08590"/>
</dbReference>
<reference evidence="1" key="3">
    <citation type="submission" date="2015-04" db="UniProtKB">
        <authorList>
            <consortium name="EnsemblPlants"/>
        </authorList>
    </citation>
    <scope>IDENTIFICATION</scope>
</reference>
<proteinExistence type="predicted"/>
<organism evidence="1 2">
    <name type="scientific">Leersia perrieri</name>
    <dbReference type="NCBI Taxonomy" id="77586"/>
    <lineage>
        <taxon>Eukaryota</taxon>
        <taxon>Viridiplantae</taxon>
        <taxon>Streptophyta</taxon>
        <taxon>Embryophyta</taxon>
        <taxon>Tracheophyta</taxon>
        <taxon>Spermatophyta</taxon>
        <taxon>Magnoliopsida</taxon>
        <taxon>Liliopsida</taxon>
        <taxon>Poales</taxon>
        <taxon>Poaceae</taxon>
        <taxon>BOP clade</taxon>
        <taxon>Oryzoideae</taxon>
        <taxon>Oryzeae</taxon>
        <taxon>Oryzinae</taxon>
        <taxon>Leersia</taxon>
    </lineage>
</organism>
<accession>A0A0D9X6H2</accession>
<name>A0A0D9X6H2_9ORYZ</name>
<dbReference type="AlphaFoldDB" id="A0A0D9X6H2"/>